<dbReference type="PROSITE" id="PS50095">
    <property type="entry name" value="PLAT"/>
    <property type="match status" value="1"/>
</dbReference>
<dbReference type="Pfam" id="PF01825">
    <property type="entry name" value="GPS"/>
    <property type="match status" value="1"/>
</dbReference>
<evidence type="ECO:0000256" key="6">
    <source>
        <dbReference type="ARBA" id="ARBA00023136"/>
    </source>
</evidence>
<comment type="caution">
    <text evidence="8">Lacks conserved residue(s) required for the propagation of feature annotation.</text>
</comment>
<dbReference type="PROSITE" id="PS51111">
    <property type="entry name" value="REJ"/>
    <property type="match status" value="1"/>
</dbReference>
<evidence type="ECO:0000256" key="2">
    <source>
        <dbReference type="ARBA" id="ARBA00007200"/>
    </source>
</evidence>
<feature type="compositionally biased region" description="Acidic residues" evidence="9">
    <location>
        <begin position="1693"/>
        <end position="1705"/>
    </location>
</feature>
<evidence type="ECO:0000259" key="11">
    <source>
        <dbReference type="PROSITE" id="PS50095"/>
    </source>
</evidence>
<evidence type="ECO:0000256" key="10">
    <source>
        <dbReference type="SAM" id="Phobius"/>
    </source>
</evidence>
<dbReference type="InterPro" id="IPR046791">
    <property type="entry name" value="Polycystin_dom"/>
</dbReference>
<evidence type="ECO:0000313" key="15">
    <source>
        <dbReference type="Proteomes" id="UP001163046"/>
    </source>
</evidence>
<sequence length="1945" mass="218100">MRVPEKQTTTGLKSQNFVLLDKFLRGGHTYMVAFNVLDGITGQRGKASVYFNTSKVPECGLCTITPSVGVALVTTFQLTCSKWTPLGKWPLSYHLSYSIDGDNEKKKILIYSGYRSAVPFVLPPGLASFNHRVQIYVTVASGAGTKQRMQPSIVRVSPQTAKEGVTMEEVLLNKTVGKYLSMLREAGNEQGVRQFITALANSLNRLGSVKNVSSKFILRLEIRKTLLLFIRNLTVNDKNSAFQTCLALQTLTASPEELAESSIETASDILQHLSEVMQATQRSMRAKRIEDRFLLSQEFIQTMTRVTSNLIEAASILIHRNTGTPFVRRETKDNVLLRATEAAQKLIKAKLSMRVLGEQPLLVTTPYIWVNATQLSSVGNSLFSLGDVKFHMPTNLEKELNTVSVGSEGSCYGTMMTVYKENPFFSEMHHTKVGSLSISHCNGEDIEVRNLSSGILISIPHGNHTVEHYTEEFTLQWKHENIHVINQTEKMMNQSLHVHLEPLSILPPGFVVKLITSTSKPDSSSENKNEYTVTTSGKAIDLYLGHHQLINVSGSVFARVVLEDTAYYRIKSIKKGPSFSYLLSVKWMGCFYWNNKDKDWSSDGCEMMDDSTDKMLFCRCNHLTAFSGAFMYPPNSITIEDLRDTEKLKKAPVTMALVVSIMVLYLVLLGFCVRFDKHDKNKVGAVYINENTAAGIPQRFQITVQTGHWFGAGTSANVFLVLHDDDRVSDPIELKSATGKPMFERSSCDVFVLSLPGKSLSNIWKIHIWHDNSGEHPSWFLEQVVITDVNNGDKRFFNCNRWLAVDEADGKVECELLETSGHCSSFRQSFAQHSSKSIMDYHLWLSLFGRPSYSRFSRAQRLTCCVSLLLSFLCVNIAWYRPKTEVAEVLGIVDVTAESIWIGVLCSILALPVNLLWIFLFRYSRRSFRHHVKVYPISEPQTDTTELVSSSVLDQSLETVLILKNIGERKRWFQTVWELDDVQSDTSSCMGHYGVSPERASDSSSLGYNSGQGALSSADAPLPTSHAGLLETCDFLADIAPSRKKSMDFEKRSFYSVSLSSNASEGRGVYRSRFSLPHVCVYVAWFGCLLTAGTAGVFTVLYGVSFWLGLVHSLVAVVNFLIARIFPCLSANHGCSVYLVHGIQVKYKKDDEDVDEGFEDLSSSALHDIHYGHLNQGFEDEISRDEDDLNPALALRRRQRYLKFLKPPSKSNLNEARSKCVQSRALWNYTIELMVFILFLLVTCLLVASVTNPDVYHLNKSIKKAFLRSGDSSLTGPGSVKDAWKEISSALHENSASSSYTPFTILLRDSQSLLFGRTRITQYNTGLLTTCGEASRSGNQTFCHARCHAKDGTWLSLELNQSSDKSAKQLKEITDSQWINTCTREIDVEFAVYTPLLRAISAATLTVKASFTGKPECHLELNTFPAFSESMEHGYFLRVCKLVFVVLHLYFIQHEFFLALTMSRKYFTSFWRLTQLLTVGLTSLCILLYIRWSVCLYALLREVETTSQTQVYYYAKLVSWSQETLQASYGLLLFFLIIRCVYLLRPFRTIVRLGKYFANIVRPLVACTVVMVIFMMSFAHTGHLLFGRLHSAFKSFGEAFLLVSGFFRLEGVNRYQGPAVEEHPVLFLCYFALFLIGFCVFMRGTTAAVFVCGIPQSRKRRNKILADFVEDFICSKLQTLREKAQRRDRTDSTSDEEEDEDLDEELELELETYEQDAPFPMEHVLDEVDDQIQELSLRMDNLMGSDVFDDRCYSEDMLSFADSEDDVEYLYQAEQPSPVSGSGYDSDHSNMSAAKWQFSSSSSNDMSDYYGKHQSPGPEHQASARPVKFTLGGCELHGLGLASSSSGDVAVHPSEKMKFKDNSDRSCSSCYEMGRSNACFTDHVGEGLLTRSTGNQRPLLCVTMSCVTRACVTLPCVMASCVVVSCVTVSGTLATCVVSCMTVLA</sequence>
<feature type="transmembrane region" description="Helical" evidence="10">
    <location>
        <begin position="1527"/>
        <end position="1544"/>
    </location>
</feature>
<dbReference type="PANTHER" id="PTHR46730">
    <property type="entry name" value="POLYCYSTIN-1"/>
    <property type="match status" value="1"/>
</dbReference>
<evidence type="ECO:0000256" key="7">
    <source>
        <dbReference type="ARBA" id="ARBA00023157"/>
    </source>
</evidence>
<dbReference type="Pfam" id="PF01477">
    <property type="entry name" value="PLAT"/>
    <property type="match status" value="1"/>
</dbReference>
<evidence type="ECO:0000259" key="12">
    <source>
        <dbReference type="PROSITE" id="PS50221"/>
    </source>
</evidence>
<evidence type="ECO:0000313" key="14">
    <source>
        <dbReference type="EMBL" id="KAJ7375343.1"/>
    </source>
</evidence>
<dbReference type="GO" id="GO:0006816">
    <property type="term" value="P:calcium ion transport"/>
    <property type="evidence" value="ECO:0007669"/>
    <property type="project" value="TreeGrafter"/>
</dbReference>
<dbReference type="Pfam" id="PF20519">
    <property type="entry name" value="Polycystin_dom"/>
    <property type="match status" value="1"/>
</dbReference>
<organism evidence="14 15">
    <name type="scientific">Desmophyllum pertusum</name>
    <dbReference type="NCBI Taxonomy" id="174260"/>
    <lineage>
        <taxon>Eukaryota</taxon>
        <taxon>Metazoa</taxon>
        <taxon>Cnidaria</taxon>
        <taxon>Anthozoa</taxon>
        <taxon>Hexacorallia</taxon>
        <taxon>Scleractinia</taxon>
        <taxon>Caryophylliina</taxon>
        <taxon>Caryophylliidae</taxon>
        <taxon>Desmophyllum</taxon>
    </lineage>
</organism>
<dbReference type="EMBL" id="MU826826">
    <property type="protein sequence ID" value="KAJ7375343.1"/>
    <property type="molecule type" value="Genomic_DNA"/>
</dbReference>
<name>A0A9X0CV25_9CNID</name>
<comment type="subcellular location">
    <subcellularLocation>
        <location evidence="1">Membrane</location>
        <topology evidence="1">Multi-pass membrane protein</topology>
    </subcellularLocation>
</comment>
<comment type="caution">
    <text evidence="14">The sequence shown here is derived from an EMBL/GenBank/DDBJ whole genome shotgun (WGS) entry which is preliminary data.</text>
</comment>
<comment type="similarity">
    <text evidence="2">Belongs to the polycystin family.</text>
</comment>
<evidence type="ECO:0000256" key="8">
    <source>
        <dbReference type="PROSITE-ProRule" id="PRU00152"/>
    </source>
</evidence>
<feature type="transmembrane region" description="Helical" evidence="10">
    <location>
        <begin position="900"/>
        <end position="921"/>
    </location>
</feature>
<feature type="transmembrane region" description="Helical" evidence="10">
    <location>
        <begin position="1079"/>
        <end position="1098"/>
    </location>
</feature>
<dbReference type="Pfam" id="PF02010">
    <property type="entry name" value="REJ"/>
    <property type="match status" value="1"/>
</dbReference>
<evidence type="ECO:0000256" key="9">
    <source>
        <dbReference type="SAM" id="MobiDB-lite"/>
    </source>
</evidence>
<dbReference type="PRINTS" id="PR00500">
    <property type="entry name" value="POLYCYSTIN1"/>
</dbReference>
<dbReference type="OrthoDB" id="5985852at2759"/>
<dbReference type="Gene3D" id="1.10.287.70">
    <property type="match status" value="1"/>
</dbReference>
<feature type="region of interest" description="Disordered" evidence="9">
    <location>
        <begin position="1684"/>
        <end position="1705"/>
    </location>
</feature>
<accession>A0A9X0CV25</accession>
<dbReference type="SUPFAM" id="SSF49723">
    <property type="entry name" value="Lipase/lipooxygenase domain (PLAT/LH2 domain)"/>
    <property type="match status" value="1"/>
</dbReference>
<feature type="transmembrane region" description="Helical" evidence="10">
    <location>
        <begin position="862"/>
        <end position="880"/>
    </location>
</feature>
<feature type="domain" description="GAIN-B" evidence="12">
    <location>
        <begin position="478"/>
        <end position="637"/>
    </location>
</feature>
<dbReference type="GO" id="GO:0005886">
    <property type="term" value="C:plasma membrane"/>
    <property type="evidence" value="ECO:0007669"/>
    <property type="project" value="TreeGrafter"/>
</dbReference>
<keyword evidence="3 10" id="KW-0812">Transmembrane</keyword>
<keyword evidence="7" id="KW-1015">Disulfide bond</keyword>
<dbReference type="SMART" id="SM00308">
    <property type="entry name" value="LH2"/>
    <property type="match status" value="1"/>
</dbReference>
<dbReference type="Proteomes" id="UP001163046">
    <property type="component" value="Unassembled WGS sequence"/>
</dbReference>
<keyword evidence="15" id="KW-1185">Reference proteome</keyword>
<evidence type="ECO:0000256" key="4">
    <source>
        <dbReference type="ARBA" id="ARBA00022737"/>
    </source>
</evidence>
<feature type="domain" description="PLAT" evidence="11">
    <location>
        <begin position="698"/>
        <end position="817"/>
    </location>
</feature>
<evidence type="ECO:0000256" key="1">
    <source>
        <dbReference type="ARBA" id="ARBA00004141"/>
    </source>
</evidence>
<reference evidence="14" key="1">
    <citation type="submission" date="2023-01" db="EMBL/GenBank/DDBJ databases">
        <title>Genome assembly of the deep-sea coral Lophelia pertusa.</title>
        <authorList>
            <person name="Herrera S."/>
            <person name="Cordes E."/>
        </authorList>
    </citation>
    <scope>NUCLEOTIDE SEQUENCE</scope>
    <source>
        <strain evidence="14">USNM1676648</strain>
        <tissue evidence="14">Polyp</tissue>
    </source>
</reference>
<feature type="transmembrane region" description="Helical" evidence="10">
    <location>
        <begin position="1556"/>
        <end position="1579"/>
    </location>
</feature>
<dbReference type="InterPro" id="IPR000203">
    <property type="entry name" value="GPS"/>
</dbReference>
<feature type="transmembrane region" description="Helical" evidence="10">
    <location>
        <begin position="653"/>
        <end position="673"/>
    </location>
</feature>
<feature type="domain" description="REJ" evidence="13">
    <location>
        <begin position="1"/>
        <end position="318"/>
    </location>
</feature>
<feature type="transmembrane region" description="Helical" evidence="10">
    <location>
        <begin position="1104"/>
        <end position="1123"/>
    </location>
</feature>
<evidence type="ECO:0000256" key="3">
    <source>
        <dbReference type="ARBA" id="ARBA00022692"/>
    </source>
</evidence>
<dbReference type="InterPro" id="IPR057244">
    <property type="entry name" value="GAIN_B"/>
</dbReference>
<evidence type="ECO:0000256" key="5">
    <source>
        <dbReference type="ARBA" id="ARBA00022989"/>
    </source>
</evidence>
<feature type="transmembrane region" description="Helical" evidence="10">
    <location>
        <begin position="1226"/>
        <end position="1250"/>
    </location>
</feature>
<dbReference type="Pfam" id="PF08016">
    <property type="entry name" value="PKD_channel"/>
    <property type="match status" value="1"/>
</dbReference>
<dbReference type="PANTHER" id="PTHR46730:SF1">
    <property type="entry name" value="PLAT DOMAIN-CONTAINING PROTEIN"/>
    <property type="match status" value="1"/>
</dbReference>
<keyword evidence="6 10" id="KW-0472">Membrane</keyword>
<dbReference type="Gene3D" id="2.60.60.20">
    <property type="entry name" value="PLAT/LH2 domain"/>
    <property type="match status" value="1"/>
</dbReference>
<gene>
    <name evidence="14" type="primary">PKD1L1_1</name>
    <name evidence="14" type="ORF">OS493_002094</name>
</gene>
<feature type="transmembrane region" description="Helical" evidence="10">
    <location>
        <begin position="1625"/>
        <end position="1654"/>
    </location>
</feature>
<evidence type="ECO:0000259" key="13">
    <source>
        <dbReference type="PROSITE" id="PS51111"/>
    </source>
</evidence>
<dbReference type="InterPro" id="IPR036392">
    <property type="entry name" value="PLAT/LH2_dom_sf"/>
</dbReference>
<dbReference type="InterPro" id="IPR013122">
    <property type="entry name" value="PKD1_2_channel"/>
</dbReference>
<dbReference type="Gene3D" id="2.60.220.50">
    <property type="match status" value="1"/>
</dbReference>
<dbReference type="InterPro" id="IPR001024">
    <property type="entry name" value="PLAT/LH2_dom"/>
</dbReference>
<keyword evidence="4" id="KW-0677">Repeat</keyword>
<dbReference type="SMART" id="SM00303">
    <property type="entry name" value="GPS"/>
    <property type="match status" value="1"/>
</dbReference>
<protein>
    <submittedName>
        <fullName evidence="14">Detection of nodal flow</fullName>
    </submittedName>
</protein>
<dbReference type="PROSITE" id="PS50221">
    <property type="entry name" value="GAIN_B"/>
    <property type="match status" value="1"/>
</dbReference>
<proteinExistence type="inferred from homology"/>
<dbReference type="GO" id="GO:0005261">
    <property type="term" value="F:monoatomic cation channel activity"/>
    <property type="evidence" value="ECO:0007669"/>
    <property type="project" value="TreeGrafter"/>
</dbReference>
<feature type="transmembrane region" description="Helical" evidence="10">
    <location>
        <begin position="1435"/>
        <end position="1452"/>
    </location>
</feature>
<feature type="transmembrane region" description="Helical" evidence="10">
    <location>
        <begin position="1473"/>
        <end position="1492"/>
    </location>
</feature>
<dbReference type="InterPro" id="IPR002859">
    <property type="entry name" value="PKD/REJ-like"/>
</dbReference>
<dbReference type="InterPro" id="IPR046338">
    <property type="entry name" value="GAIN_dom_sf"/>
</dbReference>
<dbReference type="InterPro" id="IPR014010">
    <property type="entry name" value="REJ_dom"/>
</dbReference>
<dbReference type="InterPro" id="IPR000434">
    <property type="entry name" value="PC1"/>
</dbReference>
<keyword evidence="5 10" id="KW-1133">Transmembrane helix</keyword>